<sequence>MYRYVENEGALFRVAGPSNAFPDEVWSVSQKKFVPYKGDVPKPQGWGQEISEQEFQEWIGNVSGTEIQR</sequence>
<accession>A0A1Y0EJU8</accession>
<dbReference type="EMBL" id="CP021455">
    <property type="protein sequence ID" value="ARU03913.1"/>
    <property type="molecule type" value="Genomic_DNA"/>
</dbReference>
<dbReference type="KEGG" id="cser:CCO03_03760"/>
<proteinExistence type="predicted"/>
<keyword evidence="2" id="KW-1185">Reference proteome</keyword>
<organism evidence="1 2">
    <name type="scientific">Comamonas serinivorans</name>
    <dbReference type="NCBI Taxonomy" id="1082851"/>
    <lineage>
        <taxon>Bacteria</taxon>
        <taxon>Pseudomonadati</taxon>
        <taxon>Pseudomonadota</taxon>
        <taxon>Betaproteobacteria</taxon>
        <taxon>Burkholderiales</taxon>
        <taxon>Comamonadaceae</taxon>
        <taxon>Comamonas</taxon>
    </lineage>
</organism>
<reference evidence="1 2" key="1">
    <citation type="submission" date="2017-05" db="EMBL/GenBank/DDBJ databases">
        <authorList>
            <person name="Song R."/>
            <person name="Chenine A.L."/>
            <person name="Ruprecht R.M."/>
        </authorList>
    </citation>
    <scope>NUCLEOTIDE SEQUENCE [LARGE SCALE GENOMIC DNA]</scope>
    <source>
        <strain evidence="1 2">DSM 26136</strain>
    </source>
</reference>
<evidence type="ECO:0000313" key="1">
    <source>
        <dbReference type="EMBL" id="ARU03913.1"/>
    </source>
</evidence>
<dbReference type="AlphaFoldDB" id="A0A1Y0EJU8"/>
<dbReference type="Proteomes" id="UP000196138">
    <property type="component" value="Chromosome"/>
</dbReference>
<protein>
    <submittedName>
        <fullName evidence="1">Uncharacterized protein</fullName>
    </submittedName>
</protein>
<name>A0A1Y0EJU8_9BURK</name>
<evidence type="ECO:0000313" key="2">
    <source>
        <dbReference type="Proteomes" id="UP000196138"/>
    </source>
</evidence>
<gene>
    <name evidence="1" type="ORF">CCO03_03760</name>
</gene>